<dbReference type="EMBL" id="JALJOQ010000003">
    <property type="protein sequence ID" value="KAK9813676.1"/>
    <property type="molecule type" value="Genomic_DNA"/>
</dbReference>
<sequence length="259" mass="29220">MAAVDTLPISELPSSISRAHKDSLREEKRDNGDVNAEVVYTIQPPSNEELFFRVYQGEQAGGPPATNAETVTKDVRIRNLRNLPFLPSLDIEGFQLEKLVVPEVDWADDEQIKAVLYPLVESLIRKTTGASRVHLFDHTLRKGSMRNSDGHVRGGRGQPVPRLHVDYTLRTGHTRLKELLPDEADQLTKTPFAVIQVWRPLKGTVDDSPLAMVDARSVHPDDFLSNRLEFPERTGYTYAMKHNPAHQFYYAEGLGRITL</sequence>
<keyword evidence="3" id="KW-1185">Reference proteome</keyword>
<name>A0AAW1PYZ6_9CHLO</name>
<reference evidence="2 3" key="1">
    <citation type="journal article" date="2024" name="Nat. Commun.">
        <title>Phylogenomics reveals the evolutionary origins of lichenization in chlorophyte algae.</title>
        <authorList>
            <person name="Puginier C."/>
            <person name="Libourel C."/>
            <person name="Otte J."/>
            <person name="Skaloud P."/>
            <person name="Haon M."/>
            <person name="Grisel S."/>
            <person name="Petersen M."/>
            <person name="Berrin J.G."/>
            <person name="Delaux P.M."/>
            <person name="Dal Grande F."/>
            <person name="Keller J."/>
        </authorList>
    </citation>
    <scope>NUCLEOTIDE SEQUENCE [LARGE SCALE GENOMIC DNA]</scope>
    <source>
        <strain evidence="2 3">SAG 2036</strain>
    </source>
</reference>
<protein>
    <submittedName>
        <fullName evidence="2">Uncharacterized protein</fullName>
    </submittedName>
</protein>
<comment type="caution">
    <text evidence="2">The sequence shown here is derived from an EMBL/GenBank/DDBJ whole genome shotgun (WGS) entry which is preliminary data.</text>
</comment>
<dbReference type="PANTHER" id="PTHR34598:SF3">
    <property type="entry name" value="OXIDOREDUCTASE AN1597"/>
    <property type="match status" value="1"/>
</dbReference>
<dbReference type="InterPro" id="IPR044053">
    <property type="entry name" value="AsaB-like"/>
</dbReference>
<dbReference type="PANTHER" id="PTHR34598">
    <property type="entry name" value="BLL6449 PROTEIN"/>
    <property type="match status" value="1"/>
</dbReference>
<dbReference type="NCBIfam" id="NF041278">
    <property type="entry name" value="CmcJ_NvfI_EfuI"/>
    <property type="match status" value="1"/>
</dbReference>
<evidence type="ECO:0000313" key="2">
    <source>
        <dbReference type="EMBL" id="KAK9813676.1"/>
    </source>
</evidence>
<accession>A0AAW1PYZ6</accession>
<gene>
    <name evidence="2" type="ORF">WJX73_002659</name>
</gene>
<proteinExistence type="inferred from homology"/>
<dbReference type="AlphaFoldDB" id="A0AAW1PYZ6"/>
<dbReference type="GO" id="GO:0016491">
    <property type="term" value="F:oxidoreductase activity"/>
    <property type="evidence" value="ECO:0007669"/>
    <property type="project" value="InterPro"/>
</dbReference>
<evidence type="ECO:0000256" key="1">
    <source>
        <dbReference type="ARBA" id="ARBA00023604"/>
    </source>
</evidence>
<comment type="similarity">
    <text evidence="1">Belongs to the asaB hydroxylase/desaturase family.</text>
</comment>
<evidence type="ECO:0000313" key="3">
    <source>
        <dbReference type="Proteomes" id="UP001465755"/>
    </source>
</evidence>
<organism evidence="2 3">
    <name type="scientific">Symbiochloris irregularis</name>
    <dbReference type="NCBI Taxonomy" id="706552"/>
    <lineage>
        <taxon>Eukaryota</taxon>
        <taxon>Viridiplantae</taxon>
        <taxon>Chlorophyta</taxon>
        <taxon>core chlorophytes</taxon>
        <taxon>Trebouxiophyceae</taxon>
        <taxon>Trebouxiales</taxon>
        <taxon>Trebouxiaceae</taxon>
        <taxon>Symbiochloris</taxon>
    </lineage>
</organism>
<dbReference type="Proteomes" id="UP001465755">
    <property type="component" value="Unassembled WGS sequence"/>
</dbReference>